<dbReference type="SUPFAM" id="SSF55681">
    <property type="entry name" value="Class II aaRS and biotin synthetases"/>
    <property type="match status" value="1"/>
</dbReference>
<evidence type="ECO:0000313" key="2">
    <source>
        <dbReference type="EMBL" id="MBF0636268.1"/>
    </source>
</evidence>
<evidence type="ECO:0000313" key="3">
    <source>
        <dbReference type="Proteomes" id="UP000619838"/>
    </source>
</evidence>
<accession>A0ABR9XQN8</accession>
<dbReference type="GO" id="GO:0016874">
    <property type="term" value="F:ligase activity"/>
    <property type="evidence" value="ECO:0007669"/>
    <property type="project" value="UniProtKB-KW"/>
</dbReference>
<dbReference type="EMBL" id="JADGII010000004">
    <property type="protein sequence ID" value="MBF0636268.1"/>
    <property type="molecule type" value="Genomic_DNA"/>
</dbReference>
<dbReference type="InterPro" id="IPR004143">
    <property type="entry name" value="BPL_LPL_catalytic"/>
</dbReference>
<dbReference type="InterPro" id="IPR045864">
    <property type="entry name" value="aa-tRNA-synth_II/BPL/LPL"/>
</dbReference>
<feature type="domain" description="BPL/LPL catalytic" evidence="1">
    <location>
        <begin position="14"/>
        <end position="222"/>
    </location>
</feature>
<protein>
    <submittedName>
        <fullName evidence="2">Lipoate--protein ligase family protein</fullName>
    </submittedName>
</protein>
<dbReference type="Gene3D" id="3.30.930.10">
    <property type="entry name" value="Bira Bifunctional Protein, Domain 2"/>
    <property type="match status" value="1"/>
</dbReference>
<reference evidence="2 3" key="1">
    <citation type="journal article" date="2020" name="Microorganisms">
        <title>Simultaneous Genome Sequencing of Prosthecochloris ethylica and Desulfuromonas acetoxidans within a Syntrophic Mixture Reveals Unique Pili and Protein Interactions.</title>
        <authorList>
            <person name="Kyndt J.A."/>
            <person name="Van Beeumen J.J."/>
            <person name="Meyer T.E."/>
        </authorList>
    </citation>
    <scope>NUCLEOTIDE SEQUENCE [LARGE SCALE GENOMIC DNA]</scope>
    <source>
        <strain evidence="2 3">N3</strain>
    </source>
</reference>
<organism evidence="2 3">
    <name type="scientific">Prosthecochloris ethylica</name>
    <dbReference type="NCBI Taxonomy" id="2743976"/>
    <lineage>
        <taxon>Bacteria</taxon>
        <taxon>Pseudomonadati</taxon>
        <taxon>Chlorobiota</taxon>
        <taxon>Chlorobiia</taxon>
        <taxon>Chlorobiales</taxon>
        <taxon>Chlorobiaceae</taxon>
        <taxon>Prosthecochloris</taxon>
    </lineage>
</organism>
<sequence length="234" mass="26513">MRAFSEGLFERRFGAGAVLWRFYTWKPSAVSLGYSQRADVVDYQRCSDAGIDVVRRPTGGRAVFHADEFTYSFLARTEYSNADVYRMVHDVLCTGLLDFRVHAVFCRSDPDFRQHYKTGHAASCFSASARYELQADGRKLVGSAQRRTGGVLLQHGSLMLTERYRRLHELLVSGHSQTERRQGSVPEESSVSVRELTGRVPSYDELCRSMTGAVRRLWGVEPKALDARDIESLF</sequence>
<gene>
    <name evidence="2" type="ORF">INT08_03610</name>
</gene>
<dbReference type="PANTHER" id="PTHR43679">
    <property type="entry name" value="OCTANOYLTRANSFERASE LIPM-RELATED"/>
    <property type="match status" value="1"/>
</dbReference>
<dbReference type="InterPro" id="IPR050664">
    <property type="entry name" value="Octanoyltrans_LipM/LipL"/>
</dbReference>
<comment type="caution">
    <text evidence="2">The sequence shown here is derived from an EMBL/GenBank/DDBJ whole genome shotgun (WGS) entry which is preliminary data.</text>
</comment>
<dbReference type="PROSITE" id="PS51733">
    <property type="entry name" value="BPL_LPL_CATALYTIC"/>
    <property type="match status" value="1"/>
</dbReference>
<dbReference type="PANTHER" id="PTHR43679:SF2">
    <property type="entry name" value="OCTANOYL-[GCVH]:PROTEIN N-OCTANOYLTRANSFERASE"/>
    <property type="match status" value="1"/>
</dbReference>
<evidence type="ECO:0000259" key="1">
    <source>
        <dbReference type="PROSITE" id="PS51733"/>
    </source>
</evidence>
<dbReference type="Proteomes" id="UP000619838">
    <property type="component" value="Unassembled WGS sequence"/>
</dbReference>
<proteinExistence type="predicted"/>
<name>A0ABR9XQN8_9CHLB</name>
<keyword evidence="3" id="KW-1185">Reference proteome</keyword>
<dbReference type="Pfam" id="PF21948">
    <property type="entry name" value="LplA-B_cat"/>
    <property type="match status" value="1"/>
</dbReference>
<keyword evidence="2" id="KW-0436">Ligase</keyword>